<dbReference type="AlphaFoldDB" id="E9G8E4"/>
<evidence type="ECO:0000313" key="2">
    <source>
        <dbReference type="Proteomes" id="UP000000305"/>
    </source>
</evidence>
<dbReference type="KEGG" id="dpx:DAPPUDRAFT_239124"/>
<dbReference type="OrthoDB" id="63070at2759"/>
<gene>
    <name evidence="1" type="ORF">DAPPUDRAFT_239124</name>
</gene>
<proteinExistence type="predicted"/>
<dbReference type="EMBL" id="GL732535">
    <property type="protein sequence ID" value="EFX84284.1"/>
    <property type="molecule type" value="Genomic_DNA"/>
</dbReference>
<organism evidence="1 2">
    <name type="scientific">Daphnia pulex</name>
    <name type="common">Water flea</name>
    <dbReference type="NCBI Taxonomy" id="6669"/>
    <lineage>
        <taxon>Eukaryota</taxon>
        <taxon>Metazoa</taxon>
        <taxon>Ecdysozoa</taxon>
        <taxon>Arthropoda</taxon>
        <taxon>Crustacea</taxon>
        <taxon>Branchiopoda</taxon>
        <taxon>Diplostraca</taxon>
        <taxon>Cladocera</taxon>
        <taxon>Anomopoda</taxon>
        <taxon>Daphniidae</taxon>
        <taxon>Daphnia</taxon>
    </lineage>
</organism>
<name>E9G8E4_DAPPU</name>
<protein>
    <submittedName>
        <fullName evidence="1">Uncharacterized protein</fullName>
    </submittedName>
</protein>
<evidence type="ECO:0000313" key="1">
    <source>
        <dbReference type="EMBL" id="EFX84284.1"/>
    </source>
</evidence>
<dbReference type="Proteomes" id="UP000000305">
    <property type="component" value="Unassembled WGS sequence"/>
</dbReference>
<dbReference type="InParanoid" id="E9G8E4"/>
<sequence>MASARHRHFLATKIIPRPVMQVVVHKDRTPDLTVLEVTDLYISSYQHPYHLESASMAGKFPIHSCDITIVPTSSRNEGLMPNVEDVNTVAYADETLQILFSGTDDGLLKVWARRTLAEKGPWLTDLGSWTGVGMTDV</sequence>
<keyword evidence="2" id="KW-1185">Reference proteome</keyword>
<accession>E9G8E4</accession>
<dbReference type="STRING" id="6669.E9G8E4"/>
<dbReference type="HOGENOM" id="CLU_1867136_0_0_1"/>
<reference evidence="1 2" key="1">
    <citation type="journal article" date="2011" name="Science">
        <title>The ecoresponsive genome of Daphnia pulex.</title>
        <authorList>
            <person name="Colbourne J.K."/>
            <person name="Pfrender M.E."/>
            <person name="Gilbert D."/>
            <person name="Thomas W.K."/>
            <person name="Tucker A."/>
            <person name="Oakley T.H."/>
            <person name="Tokishita S."/>
            <person name="Aerts A."/>
            <person name="Arnold G.J."/>
            <person name="Basu M.K."/>
            <person name="Bauer D.J."/>
            <person name="Caceres C.E."/>
            <person name="Carmel L."/>
            <person name="Casola C."/>
            <person name="Choi J.H."/>
            <person name="Detter J.C."/>
            <person name="Dong Q."/>
            <person name="Dusheyko S."/>
            <person name="Eads B.D."/>
            <person name="Frohlich T."/>
            <person name="Geiler-Samerotte K.A."/>
            <person name="Gerlach D."/>
            <person name="Hatcher P."/>
            <person name="Jogdeo S."/>
            <person name="Krijgsveld J."/>
            <person name="Kriventseva E.V."/>
            <person name="Kultz D."/>
            <person name="Laforsch C."/>
            <person name="Lindquist E."/>
            <person name="Lopez J."/>
            <person name="Manak J.R."/>
            <person name="Muller J."/>
            <person name="Pangilinan J."/>
            <person name="Patwardhan R.P."/>
            <person name="Pitluck S."/>
            <person name="Pritham E.J."/>
            <person name="Rechtsteiner A."/>
            <person name="Rho M."/>
            <person name="Rogozin I.B."/>
            <person name="Sakarya O."/>
            <person name="Salamov A."/>
            <person name="Schaack S."/>
            <person name="Shapiro H."/>
            <person name="Shiga Y."/>
            <person name="Skalitzky C."/>
            <person name="Smith Z."/>
            <person name="Souvorov A."/>
            <person name="Sung W."/>
            <person name="Tang Z."/>
            <person name="Tsuchiya D."/>
            <person name="Tu H."/>
            <person name="Vos H."/>
            <person name="Wang M."/>
            <person name="Wolf Y.I."/>
            <person name="Yamagata H."/>
            <person name="Yamada T."/>
            <person name="Ye Y."/>
            <person name="Shaw J.R."/>
            <person name="Andrews J."/>
            <person name="Crease T.J."/>
            <person name="Tang H."/>
            <person name="Lucas S.M."/>
            <person name="Robertson H.M."/>
            <person name="Bork P."/>
            <person name="Koonin E.V."/>
            <person name="Zdobnov E.M."/>
            <person name="Grigoriev I.V."/>
            <person name="Lynch M."/>
            <person name="Boore J.L."/>
        </authorList>
    </citation>
    <scope>NUCLEOTIDE SEQUENCE [LARGE SCALE GENOMIC DNA]</scope>
</reference>